<keyword evidence="1" id="KW-1133">Transmembrane helix</keyword>
<dbReference type="PANTHER" id="PTHR33825:SF4">
    <property type="entry name" value="OS05G0137600 PROTEIN"/>
    <property type="match status" value="1"/>
</dbReference>
<comment type="caution">
    <text evidence="2">The sequence shown here is derived from an EMBL/GenBank/DDBJ whole genome shotgun (WGS) entry which is preliminary data.</text>
</comment>
<evidence type="ECO:0000313" key="3">
    <source>
        <dbReference type="Proteomes" id="UP001415857"/>
    </source>
</evidence>
<proteinExistence type="predicted"/>
<dbReference type="PANTHER" id="PTHR33825">
    <property type="entry name" value="CHITINASE-LIKE PROTEIN"/>
    <property type="match status" value="1"/>
</dbReference>
<protein>
    <submittedName>
        <fullName evidence="2">Uncharacterized protein</fullName>
    </submittedName>
</protein>
<dbReference type="EMBL" id="JBBPBK010000003">
    <property type="protein sequence ID" value="KAK9287827.1"/>
    <property type="molecule type" value="Genomic_DNA"/>
</dbReference>
<organism evidence="2 3">
    <name type="scientific">Liquidambar formosana</name>
    <name type="common">Formosan gum</name>
    <dbReference type="NCBI Taxonomy" id="63359"/>
    <lineage>
        <taxon>Eukaryota</taxon>
        <taxon>Viridiplantae</taxon>
        <taxon>Streptophyta</taxon>
        <taxon>Embryophyta</taxon>
        <taxon>Tracheophyta</taxon>
        <taxon>Spermatophyta</taxon>
        <taxon>Magnoliopsida</taxon>
        <taxon>eudicotyledons</taxon>
        <taxon>Gunneridae</taxon>
        <taxon>Pentapetalae</taxon>
        <taxon>Saxifragales</taxon>
        <taxon>Altingiaceae</taxon>
        <taxon>Liquidambar</taxon>
    </lineage>
</organism>
<accession>A0AAP0X2V8</accession>
<keyword evidence="1" id="KW-0812">Transmembrane</keyword>
<sequence>MLQSCSRLACNPLPVKPSRVGALNRQRNALHIVSVTGNGSPASILKAQISKPIPVTVRQSSVSYAPPPINLGRGLGFRPTPELGLLSLLFVLSTAIGAIVSLAIISVPTMAAFSRLGASMDKLVKLVSEEVPGTLSSLKLSGLEINDLTHQLTNLRICLLLSGF</sequence>
<name>A0AAP0X2V8_LIQFO</name>
<evidence type="ECO:0000256" key="1">
    <source>
        <dbReference type="SAM" id="Phobius"/>
    </source>
</evidence>
<keyword evidence="3" id="KW-1185">Reference proteome</keyword>
<gene>
    <name evidence="2" type="ORF">L1049_016269</name>
</gene>
<keyword evidence="1" id="KW-0472">Membrane</keyword>
<feature type="transmembrane region" description="Helical" evidence="1">
    <location>
        <begin position="85"/>
        <end position="113"/>
    </location>
</feature>
<evidence type="ECO:0000313" key="2">
    <source>
        <dbReference type="EMBL" id="KAK9287827.1"/>
    </source>
</evidence>
<dbReference type="AlphaFoldDB" id="A0AAP0X2V8"/>
<dbReference type="Proteomes" id="UP001415857">
    <property type="component" value="Unassembled WGS sequence"/>
</dbReference>
<reference evidence="2 3" key="1">
    <citation type="journal article" date="2024" name="Plant J.">
        <title>Genome sequences and population genomics reveal climatic adaptation and genomic divergence between two closely related sweetgum species.</title>
        <authorList>
            <person name="Xu W.Q."/>
            <person name="Ren C.Q."/>
            <person name="Zhang X.Y."/>
            <person name="Comes H.P."/>
            <person name="Liu X.H."/>
            <person name="Li Y.G."/>
            <person name="Kettle C.J."/>
            <person name="Jalonen R."/>
            <person name="Gaisberger H."/>
            <person name="Ma Y.Z."/>
            <person name="Qiu Y.X."/>
        </authorList>
    </citation>
    <scope>NUCLEOTIDE SEQUENCE [LARGE SCALE GENOMIC DNA]</scope>
    <source>
        <strain evidence="2">Hangzhou</strain>
    </source>
</reference>